<dbReference type="Proteomes" id="UP000658225">
    <property type="component" value="Unassembled WGS sequence"/>
</dbReference>
<dbReference type="RefSeq" id="WP_192599661.1">
    <property type="nucleotide sequence ID" value="NZ_JADBEL010000019.1"/>
</dbReference>
<feature type="transmembrane region" description="Helical" evidence="8">
    <location>
        <begin position="171"/>
        <end position="188"/>
    </location>
</feature>
<gene>
    <name evidence="9" type="ORF">H4683_003096</name>
</gene>
<evidence type="ECO:0000256" key="1">
    <source>
        <dbReference type="ARBA" id="ARBA00004651"/>
    </source>
</evidence>
<dbReference type="PANTHER" id="PTHR34979:SF1">
    <property type="entry name" value="INNER MEMBRANE PROTEIN YGAZ"/>
    <property type="match status" value="1"/>
</dbReference>
<keyword evidence="7 8" id="KW-0472">Membrane</keyword>
<comment type="caution">
    <text evidence="9">The sequence shown here is derived from an EMBL/GenBank/DDBJ whole genome shotgun (WGS) entry which is preliminary data.</text>
</comment>
<organism evidence="9 10">
    <name type="scientific">Sporosarcina limicola</name>
    <dbReference type="NCBI Taxonomy" id="34101"/>
    <lineage>
        <taxon>Bacteria</taxon>
        <taxon>Bacillati</taxon>
        <taxon>Bacillota</taxon>
        <taxon>Bacilli</taxon>
        <taxon>Bacillales</taxon>
        <taxon>Caryophanaceae</taxon>
        <taxon>Sporosarcina</taxon>
    </lineage>
</organism>
<sequence length="239" mass="26014">MSREIVHTFETNLAWQGVKDCLPTVFGYLGIGFAAGVVQTAAGMNIVEVALISMLLYAGSAQFVVASMMVAGAPVFSIVMAIFIVNLRYFLLSASLAPHFKHFSIGKNALNGFLLTDETYGIIANRLTKKTPFQFNWLIGLNLTAYVNWIFANLAGAYFGNWIENPKTFGLDFALSAMFIGLIVLQLLSRKRWSTDLIVATVAICITLITSLFLASGGINIVLATLIAATVGMVIEKWK</sequence>
<keyword evidence="10" id="KW-1185">Reference proteome</keyword>
<evidence type="ECO:0000256" key="5">
    <source>
        <dbReference type="ARBA" id="ARBA00022692"/>
    </source>
</evidence>
<evidence type="ECO:0000313" key="9">
    <source>
        <dbReference type="EMBL" id="MBE1555975.1"/>
    </source>
</evidence>
<dbReference type="EMBL" id="JADBEL010000019">
    <property type="protein sequence ID" value="MBE1555975.1"/>
    <property type="molecule type" value="Genomic_DNA"/>
</dbReference>
<comment type="subcellular location">
    <subcellularLocation>
        <location evidence="1">Cell membrane</location>
        <topology evidence="1">Multi-pass membrane protein</topology>
    </subcellularLocation>
</comment>
<evidence type="ECO:0000256" key="6">
    <source>
        <dbReference type="ARBA" id="ARBA00022989"/>
    </source>
</evidence>
<keyword evidence="3" id="KW-0813">Transport</keyword>
<dbReference type="GO" id="GO:1903785">
    <property type="term" value="P:L-valine transmembrane transport"/>
    <property type="evidence" value="ECO:0007669"/>
    <property type="project" value="TreeGrafter"/>
</dbReference>
<keyword evidence="5 8" id="KW-0812">Transmembrane</keyword>
<evidence type="ECO:0000256" key="4">
    <source>
        <dbReference type="ARBA" id="ARBA00022475"/>
    </source>
</evidence>
<keyword evidence="6 8" id="KW-1133">Transmembrane helix</keyword>
<accession>A0A927RE48</accession>
<protein>
    <submittedName>
        <fullName evidence="9">4-azaleucine resistance transporter AzlC</fullName>
    </submittedName>
</protein>
<evidence type="ECO:0000256" key="7">
    <source>
        <dbReference type="ARBA" id="ARBA00023136"/>
    </source>
</evidence>
<feature type="transmembrane region" description="Helical" evidence="8">
    <location>
        <begin position="221"/>
        <end position="238"/>
    </location>
</feature>
<evidence type="ECO:0000256" key="2">
    <source>
        <dbReference type="ARBA" id="ARBA00010735"/>
    </source>
</evidence>
<keyword evidence="4" id="KW-1003">Cell membrane</keyword>
<name>A0A927RE48_9BACL</name>
<proteinExistence type="inferred from homology"/>
<evidence type="ECO:0000256" key="8">
    <source>
        <dbReference type="SAM" id="Phobius"/>
    </source>
</evidence>
<evidence type="ECO:0000256" key="3">
    <source>
        <dbReference type="ARBA" id="ARBA00022448"/>
    </source>
</evidence>
<comment type="similarity">
    <text evidence="2">Belongs to the AzlC family.</text>
</comment>
<dbReference type="InterPro" id="IPR011606">
    <property type="entry name" value="Brnchd-chn_aa_trnsp_permease"/>
</dbReference>
<dbReference type="PANTHER" id="PTHR34979">
    <property type="entry name" value="INNER MEMBRANE PROTEIN YGAZ"/>
    <property type="match status" value="1"/>
</dbReference>
<feature type="transmembrane region" description="Helical" evidence="8">
    <location>
        <begin position="25"/>
        <end position="42"/>
    </location>
</feature>
<dbReference type="Pfam" id="PF03591">
    <property type="entry name" value="AzlC"/>
    <property type="match status" value="1"/>
</dbReference>
<evidence type="ECO:0000313" key="10">
    <source>
        <dbReference type="Proteomes" id="UP000658225"/>
    </source>
</evidence>
<reference evidence="9" key="1">
    <citation type="submission" date="2020-10" db="EMBL/GenBank/DDBJ databases">
        <title>Genomic Encyclopedia of Type Strains, Phase IV (KMG-IV): sequencing the most valuable type-strain genomes for metagenomic binning, comparative biology and taxonomic classification.</title>
        <authorList>
            <person name="Goeker M."/>
        </authorList>
    </citation>
    <scope>NUCLEOTIDE SEQUENCE</scope>
    <source>
        <strain evidence="9">DSM 13886</strain>
    </source>
</reference>
<dbReference type="GO" id="GO:0005886">
    <property type="term" value="C:plasma membrane"/>
    <property type="evidence" value="ECO:0007669"/>
    <property type="project" value="UniProtKB-SubCell"/>
</dbReference>
<dbReference type="AlphaFoldDB" id="A0A927RE48"/>
<feature type="transmembrane region" description="Helical" evidence="8">
    <location>
        <begin position="197"/>
        <end position="215"/>
    </location>
</feature>
<feature type="transmembrane region" description="Helical" evidence="8">
    <location>
        <begin position="135"/>
        <end position="159"/>
    </location>
</feature>